<dbReference type="EMBL" id="CP012365">
    <property type="protein sequence ID" value="AKX59117.1"/>
    <property type="molecule type" value="Genomic_DNA"/>
</dbReference>
<dbReference type="GO" id="GO:0005829">
    <property type="term" value="C:cytosol"/>
    <property type="evidence" value="ECO:0007669"/>
    <property type="project" value="TreeGrafter"/>
</dbReference>
<dbReference type="InterPro" id="IPR029039">
    <property type="entry name" value="Flavoprotein-like_sf"/>
</dbReference>
<keyword evidence="2" id="KW-0285">Flavoprotein</keyword>
<keyword evidence="5" id="KW-1185">Reference proteome</keyword>
<dbReference type="STRING" id="1697053.AKN87_05615"/>
<dbReference type="GO" id="GO:0016655">
    <property type="term" value="F:oxidoreductase activity, acting on NAD(P)H, quinone or similar compound as acceptor"/>
    <property type="evidence" value="ECO:0007669"/>
    <property type="project" value="UniProtKB-ARBA"/>
</dbReference>
<feature type="domain" description="NADPH-dependent FMN reductase-like" evidence="3">
    <location>
        <begin position="3"/>
        <end position="143"/>
    </location>
</feature>
<organism evidence="4 5">
    <name type="scientific">Thiopseudomonas alkaliphila</name>
    <dbReference type="NCBI Taxonomy" id="1697053"/>
    <lineage>
        <taxon>Bacteria</taxon>
        <taxon>Pseudomonadati</taxon>
        <taxon>Pseudomonadota</taxon>
        <taxon>Gammaproteobacteria</taxon>
        <taxon>Pseudomonadales</taxon>
        <taxon>Pseudomonadaceae</taxon>
        <taxon>Thiopseudomonas</taxon>
    </lineage>
</organism>
<evidence type="ECO:0000256" key="1">
    <source>
        <dbReference type="ARBA" id="ARBA00001917"/>
    </source>
</evidence>
<comment type="cofactor">
    <cofactor evidence="1">
        <name>FMN</name>
        <dbReference type="ChEBI" id="CHEBI:58210"/>
    </cofactor>
</comment>
<dbReference type="GO" id="GO:0010181">
    <property type="term" value="F:FMN binding"/>
    <property type="evidence" value="ECO:0007669"/>
    <property type="project" value="TreeGrafter"/>
</dbReference>
<reference evidence="4 5" key="1">
    <citation type="journal article" date="2015" name="Genome Announc.">
        <title>Genome Sequences of Oblitimonas alkaliphila gen. nov. sp. nov. (Proposed), a Novel Bacterium of the Pseudomonadaceae Family.</title>
        <authorList>
            <person name="Lauer A.C."/>
            <person name="Nicholson A.C."/>
            <person name="Humrighouse B.W."/>
            <person name="Emery B."/>
            <person name="Drobish A."/>
            <person name="Juieng P."/>
            <person name="Loparev V."/>
            <person name="McQuiston J.R."/>
        </authorList>
    </citation>
    <scope>NUCLEOTIDE SEQUENCE [LARGE SCALE GENOMIC DNA]</scope>
    <source>
        <strain evidence="4 5">E5571</strain>
    </source>
</reference>
<evidence type="ECO:0000313" key="5">
    <source>
        <dbReference type="Proteomes" id="UP000063953"/>
    </source>
</evidence>
<dbReference type="PANTHER" id="PTHR30543:SF21">
    <property type="entry name" value="NAD(P)H-DEPENDENT FMN REDUCTASE LOT6"/>
    <property type="match status" value="1"/>
</dbReference>
<dbReference type="RefSeq" id="WP_053100156.1">
    <property type="nucleotide sequence ID" value="NZ_CP012365.1"/>
</dbReference>
<evidence type="ECO:0000313" key="4">
    <source>
        <dbReference type="EMBL" id="AKX59117.1"/>
    </source>
</evidence>
<dbReference type="PANTHER" id="PTHR30543">
    <property type="entry name" value="CHROMATE REDUCTASE"/>
    <property type="match status" value="1"/>
</dbReference>
<accession>A0A0K1XD71</accession>
<dbReference type="Pfam" id="PF03358">
    <property type="entry name" value="FMN_red"/>
    <property type="match status" value="1"/>
</dbReference>
<keyword evidence="2" id="KW-0288">FMN</keyword>
<evidence type="ECO:0000256" key="2">
    <source>
        <dbReference type="ARBA" id="ARBA00022643"/>
    </source>
</evidence>
<name>A0A0K1XD71_9GAMM</name>
<evidence type="ECO:0000259" key="3">
    <source>
        <dbReference type="Pfam" id="PF03358"/>
    </source>
</evidence>
<dbReference type="Proteomes" id="UP000063953">
    <property type="component" value="Chromosome"/>
</dbReference>
<gene>
    <name evidence="4" type="ORF">AKN88_03575</name>
</gene>
<proteinExistence type="predicted"/>
<dbReference type="AlphaFoldDB" id="A0A0K1XD71"/>
<dbReference type="PATRIC" id="fig|1698449.3.peg.715"/>
<sequence length="188" mass="20567">MVHIVGVVGILRKGSYNHHLLQAALELMPEGATFELRTIEHIPLYNADLEAELGLPEAVISLKQAFATADGVILATPEYNNGIPGVFKNAIDWASRPPADVPQVFAGKPFGVIGASTGGFGTILAQDAWLSVLRFLGAIPWCGKRVLVSLAEQEFDADGRLINDVLRQRLKEYLAEFVTFVQQQQREN</sequence>
<dbReference type="InterPro" id="IPR050712">
    <property type="entry name" value="NAD(P)H-dep_reductase"/>
</dbReference>
<protein>
    <submittedName>
        <fullName evidence="4">NADPH-dependent FMN reductase</fullName>
    </submittedName>
</protein>
<dbReference type="Gene3D" id="3.40.50.360">
    <property type="match status" value="1"/>
</dbReference>
<dbReference type="SUPFAM" id="SSF52218">
    <property type="entry name" value="Flavoproteins"/>
    <property type="match status" value="1"/>
</dbReference>
<dbReference type="InterPro" id="IPR005025">
    <property type="entry name" value="FMN_Rdtase-like_dom"/>
</dbReference>